<organism evidence="2 3">
    <name type="scientific">Candidatus Tagabacteria bacterium CG09_land_8_20_14_0_10_41_14</name>
    <dbReference type="NCBI Taxonomy" id="1975021"/>
    <lineage>
        <taxon>Bacteria</taxon>
        <taxon>Candidatus Tagaibacteriota</taxon>
    </lineage>
</organism>
<dbReference type="Pfam" id="PF07969">
    <property type="entry name" value="Amidohydro_3"/>
    <property type="match status" value="1"/>
</dbReference>
<dbReference type="SUPFAM" id="SSF51338">
    <property type="entry name" value="Composite domain of metallo-dependent hydrolases"/>
    <property type="match status" value="1"/>
</dbReference>
<dbReference type="InterPro" id="IPR023100">
    <property type="entry name" value="D-aminoacylase_insert_dom_sf"/>
</dbReference>
<dbReference type="EMBL" id="PEZL01000017">
    <property type="protein sequence ID" value="PIS13546.1"/>
    <property type="molecule type" value="Genomic_DNA"/>
</dbReference>
<gene>
    <name evidence="2" type="ORF">COT67_01245</name>
</gene>
<dbReference type="GO" id="GO:0005829">
    <property type="term" value="C:cytosol"/>
    <property type="evidence" value="ECO:0007669"/>
    <property type="project" value="TreeGrafter"/>
</dbReference>
<evidence type="ECO:0000259" key="1">
    <source>
        <dbReference type="Pfam" id="PF07969"/>
    </source>
</evidence>
<sequence>MYDVIIKNGTVIDGTGSRAVRADIAVDGEKIKKIANLKNEEAKLTIDAENLYVTPGFIDLTTHSDSHWTLFSHPNQESFLMQGITTILGGHGGSSLAPIINKESIGSIEKWLEPSDININWQTLEQFFSELSKHNLKINFGTLTGHETLRRNILKNQVRRAKNEEIKEMANLLAQSLNEGSFGLSTNLGSLHGQAASDSEIDALLQTVTQNNGTSMHHMEDEGKNLLPALSRIITFLRTTRVKGHIAHLKAIGRMAWEYFDNALSMIENARKEGVQITCDFYPYTRTGSNMSSLLPSWALLGNEEKVMSLFKNEVSRKNLKNHFKELTLHYNKITVASAQHSANSVGKTLKEISEMSGLTPEDVILQLLEINNLRVSIFNEVLLEKNIENLSAKPYSMIASDGVGYDLSKIKDSGSDLAHPRSFGAFPKAINWFVKQKKSLSWEDMIYKMSGLPAATLGLEKRGALKEDHYADIIIFNPQEIKDTATYENPFSYSKGIKFVFVNGVLTIAEDKLKNDKSGGKIIKKE</sequence>
<dbReference type="Proteomes" id="UP000230353">
    <property type="component" value="Unassembled WGS sequence"/>
</dbReference>
<reference evidence="3" key="1">
    <citation type="submission" date="2017-09" db="EMBL/GenBank/DDBJ databases">
        <title>Depth-based differentiation of microbial function through sediment-hosted aquifers and enrichment of novel symbionts in the deep terrestrial subsurface.</title>
        <authorList>
            <person name="Probst A.J."/>
            <person name="Ladd B."/>
            <person name="Jarett J.K."/>
            <person name="Geller-Mcgrath D.E."/>
            <person name="Sieber C.M.K."/>
            <person name="Emerson J.B."/>
            <person name="Anantharaman K."/>
            <person name="Thomas B.C."/>
            <person name="Malmstrom R."/>
            <person name="Stieglmeier M."/>
            <person name="Klingl A."/>
            <person name="Woyke T."/>
            <person name="Ryan C.M."/>
            <person name="Banfield J.F."/>
        </authorList>
    </citation>
    <scope>NUCLEOTIDE SEQUENCE [LARGE SCALE GENOMIC DNA]</scope>
</reference>
<evidence type="ECO:0000313" key="2">
    <source>
        <dbReference type="EMBL" id="PIS13546.1"/>
    </source>
</evidence>
<name>A0A2H0WLL2_9BACT</name>
<dbReference type="Gene3D" id="2.30.40.10">
    <property type="entry name" value="Urease, subunit C, domain 1"/>
    <property type="match status" value="1"/>
</dbReference>
<feature type="domain" description="Amidohydrolase 3" evidence="1">
    <location>
        <begin position="415"/>
        <end position="505"/>
    </location>
</feature>
<dbReference type="InterPro" id="IPR011059">
    <property type="entry name" value="Metal-dep_hydrolase_composite"/>
</dbReference>
<protein>
    <recommendedName>
        <fullName evidence="1">Amidohydrolase 3 domain-containing protein</fullName>
    </recommendedName>
</protein>
<dbReference type="SUPFAM" id="SSF51556">
    <property type="entry name" value="Metallo-dependent hydrolases"/>
    <property type="match status" value="1"/>
</dbReference>
<dbReference type="Gene3D" id="3.30.1490.130">
    <property type="entry name" value="D-aminoacylase. Domain 3"/>
    <property type="match status" value="1"/>
</dbReference>
<dbReference type="PANTHER" id="PTHR11647">
    <property type="entry name" value="HYDRANTOINASE/DIHYDROPYRIMIDINASE FAMILY MEMBER"/>
    <property type="match status" value="1"/>
</dbReference>
<accession>A0A2H0WLL2</accession>
<dbReference type="PANTHER" id="PTHR11647:SF1">
    <property type="entry name" value="COLLAPSIN RESPONSE MEDIATOR PROTEIN"/>
    <property type="match status" value="1"/>
</dbReference>
<dbReference type="GO" id="GO:0016812">
    <property type="term" value="F:hydrolase activity, acting on carbon-nitrogen (but not peptide) bonds, in cyclic amides"/>
    <property type="evidence" value="ECO:0007669"/>
    <property type="project" value="TreeGrafter"/>
</dbReference>
<dbReference type="Gene3D" id="3.20.20.140">
    <property type="entry name" value="Metal-dependent hydrolases"/>
    <property type="match status" value="2"/>
</dbReference>
<evidence type="ECO:0000313" key="3">
    <source>
        <dbReference type="Proteomes" id="UP000230353"/>
    </source>
</evidence>
<dbReference type="AlphaFoldDB" id="A0A2H0WLL2"/>
<comment type="caution">
    <text evidence="2">The sequence shown here is derived from an EMBL/GenBank/DDBJ whole genome shotgun (WGS) entry which is preliminary data.</text>
</comment>
<proteinExistence type="predicted"/>
<dbReference type="InterPro" id="IPR050378">
    <property type="entry name" value="Metallo-dep_Hydrolases_sf"/>
</dbReference>
<dbReference type="InterPro" id="IPR032466">
    <property type="entry name" value="Metal_Hydrolase"/>
</dbReference>
<dbReference type="InterPro" id="IPR013108">
    <property type="entry name" value="Amidohydro_3"/>
</dbReference>
<dbReference type="GO" id="GO:0016811">
    <property type="term" value="F:hydrolase activity, acting on carbon-nitrogen (but not peptide) bonds, in linear amides"/>
    <property type="evidence" value="ECO:0007669"/>
    <property type="project" value="InterPro"/>
</dbReference>